<reference evidence="3 4" key="1">
    <citation type="submission" date="2020-04" db="EMBL/GenBank/DDBJ databases">
        <title>Genome sequencing of novel species.</title>
        <authorList>
            <person name="Heo J."/>
            <person name="Kim S.-J."/>
            <person name="Kim J.-S."/>
            <person name="Hong S.-B."/>
            <person name="Kwon S.-W."/>
        </authorList>
    </citation>
    <scope>NUCLEOTIDE SEQUENCE [LARGE SCALE GENOMIC DNA]</scope>
    <source>
        <strain evidence="3 4">F39-2</strain>
    </source>
</reference>
<dbReference type="PANTHER" id="PTHR33055">
    <property type="entry name" value="TRANSPOSASE FOR INSERTION SEQUENCE ELEMENT IS1111A"/>
    <property type="match status" value="1"/>
</dbReference>
<feature type="domain" description="Transposase IS110-like N-terminal" evidence="1">
    <location>
        <begin position="8"/>
        <end position="151"/>
    </location>
</feature>
<accession>A0A7L5E3R4</accession>
<dbReference type="GO" id="GO:0004803">
    <property type="term" value="F:transposase activity"/>
    <property type="evidence" value="ECO:0007669"/>
    <property type="project" value="InterPro"/>
</dbReference>
<dbReference type="Proteomes" id="UP000503278">
    <property type="component" value="Chromosome"/>
</dbReference>
<evidence type="ECO:0000313" key="4">
    <source>
        <dbReference type="Proteomes" id="UP000503278"/>
    </source>
</evidence>
<dbReference type="EMBL" id="CP051682">
    <property type="protein sequence ID" value="QJD97735.1"/>
    <property type="molecule type" value="Genomic_DNA"/>
</dbReference>
<dbReference type="PANTHER" id="PTHR33055:SF3">
    <property type="entry name" value="PUTATIVE TRANSPOSASE FOR IS117-RELATED"/>
    <property type="match status" value="1"/>
</dbReference>
<proteinExistence type="predicted"/>
<evidence type="ECO:0000259" key="1">
    <source>
        <dbReference type="Pfam" id="PF01548"/>
    </source>
</evidence>
<feature type="domain" description="Transposase IS116/IS110/IS902 C-terminal" evidence="2">
    <location>
        <begin position="223"/>
        <end position="308"/>
    </location>
</feature>
<name>A0A7L5E3R4_9SPHI</name>
<evidence type="ECO:0000313" key="3">
    <source>
        <dbReference type="EMBL" id="QJD97735.1"/>
    </source>
</evidence>
<dbReference type="Pfam" id="PF01548">
    <property type="entry name" value="DEDD_Tnp_IS110"/>
    <property type="match status" value="1"/>
</dbReference>
<dbReference type="RefSeq" id="WP_169610170.1">
    <property type="nucleotide sequence ID" value="NZ_CP051682.1"/>
</dbReference>
<organism evidence="3 4">
    <name type="scientific">Mucilaginibacter robiniae</name>
    <dbReference type="NCBI Taxonomy" id="2728022"/>
    <lineage>
        <taxon>Bacteria</taxon>
        <taxon>Pseudomonadati</taxon>
        <taxon>Bacteroidota</taxon>
        <taxon>Sphingobacteriia</taxon>
        <taxon>Sphingobacteriales</taxon>
        <taxon>Sphingobacteriaceae</taxon>
        <taxon>Mucilaginibacter</taxon>
    </lineage>
</organism>
<dbReference type="InterPro" id="IPR003346">
    <property type="entry name" value="Transposase_20"/>
</dbReference>
<dbReference type="Pfam" id="PF02371">
    <property type="entry name" value="Transposase_20"/>
    <property type="match status" value="1"/>
</dbReference>
<dbReference type="GO" id="GO:0003677">
    <property type="term" value="F:DNA binding"/>
    <property type="evidence" value="ECO:0007669"/>
    <property type="project" value="InterPro"/>
</dbReference>
<dbReference type="NCBIfam" id="NF033542">
    <property type="entry name" value="transpos_IS110"/>
    <property type="match status" value="1"/>
</dbReference>
<protein>
    <submittedName>
        <fullName evidence="3">IS110 family transposase</fullName>
    </submittedName>
</protein>
<dbReference type="KEGG" id="mrob:HH214_18565"/>
<dbReference type="InterPro" id="IPR002525">
    <property type="entry name" value="Transp_IS110-like_N"/>
</dbReference>
<gene>
    <name evidence="3" type="ORF">HH214_18565</name>
</gene>
<dbReference type="GO" id="GO:0006313">
    <property type="term" value="P:DNA transposition"/>
    <property type="evidence" value="ECO:0007669"/>
    <property type="project" value="InterPro"/>
</dbReference>
<dbReference type="AlphaFoldDB" id="A0A7L5E3R4"/>
<dbReference type="InterPro" id="IPR047650">
    <property type="entry name" value="Transpos_IS110"/>
</dbReference>
<keyword evidence="4" id="KW-1185">Reference proteome</keyword>
<sequence>MQTPQLFIGIDVHKKSWSVSIRTDLFEHKTFSMPSEPDKLIGYVNEHFKGYPVQCCYEASCCGFVAYRRLTEAGWKAKVLNPADIPQSAKNKDQKSDRVDCRNLAKQLHSGHLTGIHVPDEQQEQLRSLFRQKNNLTKVMRKLKAQIKGELLYYGVKLLSAYDRSAWPSAMMTWLSDLEWKFTTGHYSMQSKLRHLAFVRQEWLASNTELRKYVDICYHQDYRLLMTIPGVGPTIAISILAELGDIRRFDKFDQLSSFVGLVPSIYSSGETMQVRGLTYRSKVLVRSYLIESAWVSVRRDPSMQDYYRSHAGKQPNKIIVKVAHKLLRRIWHVIRSGEPYQVGVGKAEVPVPE</sequence>
<evidence type="ECO:0000259" key="2">
    <source>
        <dbReference type="Pfam" id="PF02371"/>
    </source>
</evidence>